<evidence type="ECO:0000313" key="4">
    <source>
        <dbReference type="Proteomes" id="UP000634308"/>
    </source>
</evidence>
<comment type="caution">
    <text evidence="3">The sequence shown here is derived from an EMBL/GenBank/DDBJ whole genome shotgun (WGS) entry which is preliminary data.</text>
</comment>
<dbReference type="Gene3D" id="3.40.50.1240">
    <property type="entry name" value="Phosphoglycerate mutase-like"/>
    <property type="match status" value="1"/>
</dbReference>
<keyword evidence="4" id="KW-1185">Reference proteome</keyword>
<accession>A0ABQ2RQ77</accession>
<proteinExistence type="predicted"/>
<dbReference type="InterPro" id="IPR013078">
    <property type="entry name" value="His_Pase_superF_clade-1"/>
</dbReference>
<evidence type="ECO:0000256" key="1">
    <source>
        <dbReference type="ARBA" id="ARBA00023152"/>
    </source>
</evidence>
<dbReference type="PANTHER" id="PTHR48100">
    <property type="entry name" value="BROAD-SPECIFICITY PHOSPHATASE YOR283W-RELATED"/>
    <property type="match status" value="1"/>
</dbReference>
<dbReference type="SMART" id="SM00855">
    <property type="entry name" value="PGAM"/>
    <property type="match status" value="1"/>
</dbReference>
<dbReference type="SUPFAM" id="SSF53254">
    <property type="entry name" value="Phosphoglycerate mutase-like"/>
    <property type="match status" value="1"/>
</dbReference>
<dbReference type="InterPro" id="IPR029033">
    <property type="entry name" value="His_PPase_superfam"/>
</dbReference>
<protein>
    <submittedName>
        <fullName evidence="3">Alpha-ribazole phosphatase</fullName>
    </submittedName>
</protein>
<evidence type="ECO:0000313" key="3">
    <source>
        <dbReference type="EMBL" id="GGR45375.1"/>
    </source>
</evidence>
<evidence type="ECO:0000256" key="2">
    <source>
        <dbReference type="ARBA" id="ARBA00023235"/>
    </source>
</evidence>
<dbReference type="EMBL" id="BMQM01000001">
    <property type="protein sequence ID" value="GGR45375.1"/>
    <property type="molecule type" value="Genomic_DNA"/>
</dbReference>
<dbReference type="InterPro" id="IPR001345">
    <property type="entry name" value="PG/BPGM_mutase_AS"/>
</dbReference>
<dbReference type="Pfam" id="PF00300">
    <property type="entry name" value="His_Phos_1"/>
    <property type="match status" value="1"/>
</dbReference>
<dbReference type="PANTHER" id="PTHR48100:SF1">
    <property type="entry name" value="HISTIDINE PHOSPHATASE FAMILY PROTEIN-RELATED"/>
    <property type="match status" value="1"/>
</dbReference>
<gene>
    <name evidence="3" type="ORF">GCM10008959_03130</name>
</gene>
<dbReference type="InterPro" id="IPR050275">
    <property type="entry name" value="PGM_Phosphatase"/>
</dbReference>
<reference evidence="4" key="1">
    <citation type="journal article" date="2019" name="Int. J. Syst. Evol. Microbiol.">
        <title>The Global Catalogue of Microorganisms (GCM) 10K type strain sequencing project: providing services to taxonomists for standard genome sequencing and annotation.</title>
        <authorList>
            <consortium name="The Broad Institute Genomics Platform"/>
            <consortium name="The Broad Institute Genome Sequencing Center for Infectious Disease"/>
            <person name="Wu L."/>
            <person name="Ma J."/>
        </authorList>
    </citation>
    <scope>NUCLEOTIDE SEQUENCE [LARGE SCALE GENOMIC DNA]</scope>
    <source>
        <strain evidence="4">JCM 31404</strain>
    </source>
</reference>
<name>A0ABQ2RQ77_9DEIO</name>
<keyword evidence="2" id="KW-0413">Isomerase</keyword>
<dbReference type="PROSITE" id="PS00175">
    <property type="entry name" value="PG_MUTASE"/>
    <property type="match status" value="1"/>
</dbReference>
<sequence>MPGTLPDMTGTAAGTRVWIIRHGETAGNEAGILRGPVSANDELNDTGHAQARALATHLLRQLPRPQAVYASRYRRAQQTAAPLAGALGVPVQVLNGIHEVDCGDWAGQPYSALNAHPEKLRLPDGTLGFAGGETFGEIAARFISDVNALPDGTDAALVSHGGIIRIGLAALLGLDIEDVWAGRQLVHGNTDYTVLMRVAGGWQAEQVGQSVPG</sequence>
<organism evidence="3 4">
    <name type="scientific">Deinococcus seoulensis</name>
    <dbReference type="NCBI Taxonomy" id="1837379"/>
    <lineage>
        <taxon>Bacteria</taxon>
        <taxon>Thermotogati</taxon>
        <taxon>Deinococcota</taxon>
        <taxon>Deinococci</taxon>
        <taxon>Deinococcales</taxon>
        <taxon>Deinococcaceae</taxon>
        <taxon>Deinococcus</taxon>
    </lineage>
</organism>
<keyword evidence="1" id="KW-0324">Glycolysis</keyword>
<dbReference type="CDD" id="cd07067">
    <property type="entry name" value="HP_PGM_like"/>
    <property type="match status" value="1"/>
</dbReference>
<dbReference type="Proteomes" id="UP000634308">
    <property type="component" value="Unassembled WGS sequence"/>
</dbReference>